<dbReference type="RefSeq" id="WP_069671227.1">
    <property type="nucleotide sequence ID" value="NZ_MCBT01000033.1"/>
</dbReference>
<evidence type="ECO:0000256" key="1">
    <source>
        <dbReference type="SAM" id="MobiDB-lite"/>
    </source>
</evidence>
<dbReference type="Pfam" id="PF11726">
    <property type="entry name" value="YagK_YfjJ_C"/>
    <property type="match status" value="1"/>
</dbReference>
<feature type="domain" description="YagK/YfjJ C-terminal" evidence="2">
    <location>
        <begin position="63"/>
        <end position="136"/>
    </location>
</feature>
<feature type="compositionally biased region" description="Basic and acidic residues" evidence="1">
    <location>
        <begin position="311"/>
        <end position="323"/>
    </location>
</feature>
<dbReference type="InterPro" id="IPR057271">
    <property type="entry name" value="YagK_YfjJ_C"/>
</dbReference>
<reference evidence="3 4" key="1">
    <citation type="submission" date="2016-07" db="EMBL/GenBank/DDBJ databases">
        <title>Whole-genome of two Shewanella species isolated from a digestive organ of sea cucumber Apostichopus japonicus Selenka 1867.</title>
        <authorList>
            <person name="Hong H.-H."/>
            <person name="Choi H."/>
            <person name="Cheon S."/>
            <person name="Oh J.-S."/>
            <person name="Lee H.-G."/>
            <person name="Park C."/>
        </authorList>
    </citation>
    <scope>NUCLEOTIDE SEQUENCE [LARGE SCALE GENOMIC DNA]</scope>
    <source>
        <strain evidence="3 4">CSB03KR</strain>
    </source>
</reference>
<protein>
    <recommendedName>
        <fullName evidence="2">YagK/YfjJ C-terminal domain-containing protein</fullName>
    </recommendedName>
</protein>
<accession>A0A1E5IVC7</accession>
<evidence type="ECO:0000313" key="4">
    <source>
        <dbReference type="Proteomes" id="UP000095230"/>
    </source>
</evidence>
<comment type="caution">
    <text evidence="3">The sequence shown here is derived from an EMBL/GenBank/DDBJ whole genome shotgun (WGS) entry which is preliminary data.</text>
</comment>
<gene>
    <name evidence="3" type="ORF">BEL05_15605</name>
</gene>
<evidence type="ECO:0000313" key="3">
    <source>
        <dbReference type="EMBL" id="OEG73873.1"/>
    </source>
</evidence>
<sequence length="329" mass="38167">MPTKQSKHKAYKIKVRKQPFCITKYNSTLFAYKNHAYQVYKPKQKSLSKALINTIISDYEIMLSHYSRVFVVRIELHPKSYSEDNQAIMHFLKRLTTVLSSEYQSKVLYHCAREQETSDREHYHLEIMLSAHKVKHSERLLSITEAMWKMHSGGTVAKVDNPYCIVYRGDKTSIKPALYRSSYLAKQHTKELNGKTKGFLHNKLKPSDTFDPATDLMLVDPNITYTKKQRKHAFEAVKTKESCSSSKMHNSSKYGWFNLLSHAQQLKECISSRTTSLNHLINTAPIKHVRIGRVQHTLRHDPSNKVITHRAPYEPKSDHHFIDHSSSTP</sequence>
<dbReference type="OrthoDB" id="5593782at2"/>
<proteinExistence type="predicted"/>
<organism evidence="3 4">
    <name type="scientific">Shewanella colwelliana</name>
    <name type="common">Alteromonas colwelliana</name>
    <dbReference type="NCBI Taxonomy" id="23"/>
    <lineage>
        <taxon>Bacteria</taxon>
        <taxon>Pseudomonadati</taxon>
        <taxon>Pseudomonadota</taxon>
        <taxon>Gammaproteobacteria</taxon>
        <taxon>Alteromonadales</taxon>
        <taxon>Shewanellaceae</taxon>
        <taxon>Shewanella</taxon>
    </lineage>
</organism>
<dbReference type="Proteomes" id="UP000095230">
    <property type="component" value="Unassembled WGS sequence"/>
</dbReference>
<dbReference type="EMBL" id="MCBT01000033">
    <property type="protein sequence ID" value="OEG73873.1"/>
    <property type="molecule type" value="Genomic_DNA"/>
</dbReference>
<name>A0A1E5IVC7_SHECO</name>
<dbReference type="AlphaFoldDB" id="A0A1E5IVC7"/>
<evidence type="ECO:0000259" key="2">
    <source>
        <dbReference type="Pfam" id="PF11726"/>
    </source>
</evidence>
<dbReference type="STRING" id="23.BEL05_15605"/>
<feature type="region of interest" description="Disordered" evidence="1">
    <location>
        <begin position="299"/>
        <end position="329"/>
    </location>
</feature>